<dbReference type="HOGENOM" id="CLU_009902_6_2_5"/>
<evidence type="ECO:0000256" key="2">
    <source>
        <dbReference type="ARBA" id="ARBA00023049"/>
    </source>
</evidence>
<dbReference type="InterPro" id="IPR007863">
    <property type="entry name" value="Peptidase_M16_C"/>
</dbReference>
<protein>
    <submittedName>
        <fullName evidence="4">Peptidase M16 domain protein</fullName>
    </submittedName>
</protein>
<dbReference type="PANTHER" id="PTHR11851">
    <property type="entry name" value="METALLOPROTEASE"/>
    <property type="match status" value="1"/>
</dbReference>
<dbReference type="EMBL" id="CP001298">
    <property type="protein sequence ID" value="ACK81143.1"/>
    <property type="molecule type" value="Genomic_DNA"/>
</dbReference>
<accession>B7KXY0</accession>
<evidence type="ECO:0000259" key="3">
    <source>
        <dbReference type="Pfam" id="PF05193"/>
    </source>
</evidence>
<dbReference type="Proteomes" id="UP000002385">
    <property type="component" value="Chromosome"/>
</dbReference>
<evidence type="ECO:0000313" key="5">
    <source>
        <dbReference type="Proteomes" id="UP000002385"/>
    </source>
</evidence>
<dbReference type="GO" id="GO:0008237">
    <property type="term" value="F:metallopeptidase activity"/>
    <property type="evidence" value="ECO:0007669"/>
    <property type="project" value="UniProtKB-KW"/>
</dbReference>
<comment type="similarity">
    <text evidence="1">Belongs to the peptidase M16 family.</text>
</comment>
<sequence>MASRVQVVRSPGGVEALLLEDHALPLVSMAFGFRGGAALDEDGKAGTARLVGGLLCEGAGPYDDQAFQVALADRAIQLSFGIERDRLTGSLLTLASDLDQACGLLGTALREPRFAVPELERRRGVYAAELRRSLNQPGAVADTIFWERGFRGHAYGRPPGGTLSDLPAIDREAVVALHAALVTRTSLRIAVVGAVRPEDLAAALDEAFAGLPEGSAHSLPETALGGVGESITQFVESPQSSVFFGRPAIPMHDPDFPAAMVINHCLGGSPSASRLFAELREKRGLCYSVWTGFDVSEGVASLVGSTSTPNEHVGQSVELIGSEIGRLAQDGLDDDEIDAARRYLIGSHAVRLDTSAAITRLLLAMQFDGRSLSWLDERGPRLAAVTSQDITRATAHLFGDGGLLIVSAGGAR</sequence>
<dbReference type="InterPro" id="IPR050361">
    <property type="entry name" value="MPP/UQCRC_Complex"/>
</dbReference>
<keyword evidence="2" id="KW-0645">Protease</keyword>
<evidence type="ECO:0000256" key="1">
    <source>
        <dbReference type="ARBA" id="ARBA00007261"/>
    </source>
</evidence>
<dbReference type="Pfam" id="PF05193">
    <property type="entry name" value="Peptidase_M16_C"/>
    <property type="match status" value="1"/>
</dbReference>
<dbReference type="KEGG" id="mch:Mchl_0200"/>
<name>B7KXY0_METC4</name>
<gene>
    <name evidence="4" type="ordered locus">Mchl_0200</name>
</gene>
<dbReference type="RefSeq" id="WP_012605350.1">
    <property type="nucleotide sequence ID" value="NC_011757.1"/>
</dbReference>
<evidence type="ECO:0000313" key="4">
    <source>
        <dbReference type="EMBL" id="ACK81143.1"/>
    </source>
</evidence>
<dbReference type="InterPro" id="IPR011249">
    <property type="entry name" value="Metalloenz_LuxS/M16"/>
</dbReference>
<dbReference type="PANTHER" id="PTHR11851:SF49">
    <property type="entry name" value="MITOCHONDRIAL-PROCESSING PEPTIDASE SUBUNIT ALPHA"/>
    <property type="match status" value="1"/>
</dbReference>
<proteinExistence type="inferred from homology"/>
<reference evidence="5" key="1">
    <citation type="submission" date="2008-12" db="EMBL/GenBank/DDBJ databases">
        <title>Complete sequence of chromosome of Methylobacterium chloromethanicum CM4.</title>
        <authorList>
            <consortium name="US DOE Joint Genome Institute"/>
            <person name="Lucas S."/>
            <person name="Copeland A."/>
            <person name="Lapidus A."/>
            <person name="Glavina del Rio T."/>
            <person name="Dalin E."/>
            <person name="Tice H."/>
            <person name="Bruce D."/>
            <person name="Goodwin L."/>
            <person name="Pitluck S."/>
            <person name="Chertkov O."/>
            <person name="Brettin T."/>
            <person name="Detter J.C."/>
            <person name="Han C."/>
            <person name="Larimer F."/>
            <person name="Land M."/>
            <person name="Hauser L."/>
            <person name="Kyrpides N."/>
            <person name="Mikhailova N."/>
            <person name="Marx C."/>
            <person name="Richardson P."/>
        </authorList>
    </citation>
    <scope>NUCLEOTIDE SEQUENCE [LARGE SCALE GENOMIC DNA]</scope>
    <source>
        <strain evidence="5">CM4 / NCIMB 13688</strain>
    </source>
</reference>
<keyword evidence="2" id="KW-0378">Hydrolase</keyword>
<dbReference type="Gene3D" id="3.30.830.10">
    <property type="entry name" value="Metalloenzyme, LuxS/M16 peptidase-like"/>
    <property type="match status" value="2"/>
</dbReference>
<dbReference type="AlphaFoldDB" id="B7KXY0"/>
<dbReference type="SUPFAM" id="SSF63411">
    <property type="entry name" value="LuxS/MPP-like metallohydrolase"/>
    <property type="match status" value="2"/>
</dbReference>
<organism evidence="4 5">
    <name type="scientific">Methylorubrum extorquens (strain CM4 / NCIMB 13688)</name>
    <name type="common">Methylobacterium extorquens</name>
    <dbReference type="NCBI Taxonomy" id="440085"/>
    <lineage>
        <taxon>Bacteria</taxon>
        <taxon>Pseudomonadati</taxon>
        <taxon>Pseudomonadota</taxon>
        <taxon>Alphaproteobacteria</taxon>
        <taxon>Hyphomicrobiales</taxon>
        <taxon>Methylobacteriaceae</taxon>
        <taxon>Methylorubrum</taxon>
    </lineage>
</organism>
<keyword evidence="2" id="KW-0482">Metalloprotease</keyword>
<feature type="domain" description="Peptidase M16 C-terminal" evidence="3">
    <location>
        <begin position="169"/>
        <end position="343"/>
    </location>
</feature>
<dbReference type="GO" id="GO:0046872">
    <property type="term" value="F:metal ion binding"/>
    <property type="evidence" value="ECO:0007669"/>
    <property type="project" value="InterPro"/>
</dbReference>
<reference evidence="4 5" key="2">
    <citation type="journal article" date="2012" name="J. Bacteriol.">
        <title>Complete genome sequences of six strains of the genus Methylobacterium.</title>
        <authorList>
            <person name="Marx C.J."/>
            <person name="Bringel F."/>
            <person name="Chistoserdova L."/>
            <person name="Moulin L."/>
            <person name="Farhan Ul Haque M."/>
            <person name="Fleischman D.E."/>
            <person name="Gruffaz C."/>
            <person name="Jourand P."/>
            <person name="Knief C."/>
            <person name="Lee M.C."/>
            <person name="Muller E.E."/>
            <person name="Nadalig T."/>
            <person name="Peyraud R."/>
            <person name="Roselli S."/>
            <person name="Russ L."/>
            <person name="Goodwin L.A."/>
            <person name="Ivanova N."/>
            <person name="Kyrpides N."/>
            <person name="Lajus A."/>
            <person name="Land M.L."/>
            <person name="Medigue C."/>
            <person name="Mikhailova N."/>
            <person name="Nolan M."/>
            <person name="Woyke T."/>
            <person name="Stolyar S."/>
            <person name="Vorholt J.A."/>
            <person name="Vuilleumier S."/>
        </authorList>
    </citation>
    <scope>NUCLEOTIDE SEQUENCE [LARGE SCALE GENOMIC DNA]</scope>
    <source>
        <strain evidence="5">CM4 / NCIMB 13688</strain>
    </source>
</reference>